<keyword evidence="4" id="KW-0238">DNA-binding</keyword>
<sequence length="456" mass="50257">MCNHDVEVTLVEMEQRLEMAAKVGDIDALYKLLEEDPELLEKESKKPFTNTPLHIAASTGNTHLAVEVLNLKPSFGNMLNSSGLSPLHLALLNGHTNTARRIVKYNPELVRVKGRERVTPFHYVAGRDDLDNDLLAWFLLECPVSIEDLTVQGETALHVAVRNGNLRGLKVMLGWLQRTNKEDLLNWENENGNTVLHIAAERNFPEVAKLFIGKLDINAKNSAGFTALDIALKHPSRINGEIRNILLNAGASKALSLTKITPNISDILCRKETLREKWIRLNHFFDVGLSSDTRNSLLVVSVLIATATYQVILQPPGGILSATASSSGGQSDDAGTTLMSAKQFIIFIALNSICFVGSLGMIFQLIPGGHYNSLIRLSILFLLISYAWAAWFIAPQEVNNLLFFASMTPSVLVLIATIGSKRFSEVRTKAAARQLVGCSTYCTEIYTALLVERYSS</sequence>
<dbReference type="PROSITE" id="PS50088">
    <property type="entry name" value="ANK_REPEAT"/>
    <property type="match status" value="1"/>
</dbReference>
<dbReference type="Pfam" id="PF13962">
    <property type="entry name" value="PGG"/>
    <property type="match status" value="1"/>
</dbReference>
<dbReference type="Pfam" id="PF12796">
    <property type="entry name" value="Ank_2"/>
    <property type="match status" value="2"/>
</dbReference>
<dbReference type="PANTHER" id="PTHR24128:SF24">
    <property type="entry name" value="ANKYRIN REPEAT PROTEIN"/>
    <property type="match status" value="1"/>
</dbReference>
<evidence type="ECO:0000313" key="5">
    <source>
        <dbReference type="Proteomes" id="UP001454036"/>
    </source>
</evidence>
<dbReference type="PROSITE" id="PS50297">
    <property type="entry name" value="ANK_REP_REGION"/>
    <property type="match status" value="1"/>
</dbReference>
<keyword evidence="2" id="KW-1133">Transmembrane helix</keyword>
<dbReference type="EMBL" id="BAABME010002435">
    <property type="protein sequence ID" value="GAA0154620.1"/>
    <property type="molecule type" value="Genomic_DNA"/>
</dbReference>
<dbReference type="Gene3D" id="1.25.40.20">
    <property type="entry name" value="Ankyrin repeat-containing domain"/>
    <property type="match status" value="1"/>
</dbReference>
<comment type="caution">
    <text evidence="4">The sequence shown here is derived from an EMBL/GenBank/DDBJ whole genome shotgun (WGS) entry which is preliminary data.</text>
</comment>
<keyword evidence="2" id="KW-0812">Transmembrane</keyword>
<feature type="transmembrane region" description="Helical" evidence="2">
    <location>
        <begin position="400"/>
        <end position="419"/>
    </location>
</feature>
<dbReference type="PANTHER" id="PTHR24128">
    <property type="entry name" value="HOMEOBOX PROTEIN WARIAI"/>
    <property type="match status" value="1"/>
</dbReference>
<feature type="transmembrane region" description="Helical" evidence="2">
    <location>
        <begin position="344"/>
        <end position="366"/>
    </location>
</feature>
<keyword evidence="2" id="KW-0472">Membrane</keyword>
<dbReference type="InterPro" id="IPR002110">
    <property type="entry name" value="Ankyrin_rpt"/>
</dbReference>
<evidence type="ECO:0000313" key="4">
    <source>
        <dbReference type="EMBL" id="GAA0154620.1"/>
    </source>
</evidence>
<keyword evidence="5" id="KW-1185">Reference proteome</keyword>
<protein>
    <submittedName>
        <fullName evidence="4">Homeodomain transcription factor</fullName>
    </submittedName>
</protein>
<dbReference type="InterPro" id="IPR026961">
    <property type="entry name" value="PGG_dom"/>
</dbReference>
<feature type="domain" description="PGG" evidence="3">
    <location>
        <begin position="292"/>
        <end position="387"/>
    </location>
</feature>
<dbReference type="GO" id="GO:0003677">
    <property type="term" value="F:DNA binding"/>
    <property type="evidence" value="ECO:0007669"/>
    <property type="project" value="UniProtKB-KW"/>
</dbReference>
<dbReference type="InterPro" id="IPR036770">
    <property type="entry name" value="Ankyrin_rpt-contain_sf"/>
</dbReference>
<reference evidence="4 5" key="1">
    <citation type="submission" date="2024-01" db="EMBL/GenBank/DDBJ databases">
        <title>The complete chloroplast genome sequence of Lithospermum erythrorhizon: insights into the phylogenetic relationship among Boraginaceae species and the maternal lineages of purple gromwells.</title>
        <authorList>
            <person name="Okada T."/>
            <person name="Watanabe K."/>
        </authorList>
    </citation>
    <scope>NUCLEOTIDE SEQUENCE [LARGE SCALE GENOMIC DNA]</scope>
</reference>
<proteinExistence type="predicted"/>
<keyword evidence="4" id="KW-0371">Homeobox</keyword>
<keyword evidence="1" id="KW-0040">ANK repeat</keyword>
<name>A0AAV3PTP0_LITER</name>
<evidence type="ECO:0000259" key="3">
    <source>
        <dbReference type="Pfam" id="PF13962"/>
    </source>
</evidence>
<feature type="repeat" description="ANK" evidence="1">
    <location>
        <begin position="152"/>
        <end position="173"/>
    </location>
</feature>
<gene>
    <name evidence="4" type="ORF">LIER_12551</name>
</gene>
<evidence type="ECO:0000256" key="1">
    <source>
        <dbReference type="PROSITE-ProRule" id="PRU00023"/>
    </source>
</evidence>
<evidence type="ECO:0000256" key="2">
    <source>
        <dbReference type="SAM" id="Phobius"/>
    </source>
</evidence>
<organism evidence="4 5">
    <name type="scientific">Lithospermum erythrorhizon</name>
    <name type="common">Purple gromwell</name>
    <name type="synonym">Lithospermum officinale var. erythrorhizon</name>
    <dbReference type="NCBI Taxonomy" id="34254"/>
    <lineage>
        <taxon>Eukaryota</taxon>
        <taxon>Viridiplantae</taxon>
        <taxon>Streptophyta</taxon>
        <taxon>Embryophyta</taxon>
        <taxon>Tracheophyta</taxon>
        <taxon>Spermatophyta</taxon>
        <taxon>Magnoliopsida</taxon>
        <taxon>eudicotyledons</taxon>
        <taxon>Gunneridae</taxon>
        <taxon>Pentapetalae</taxon>
        <taxon>asterids</taxon>
        <taxon>lamiids</taxon>
        <taxon>Boraginales</taxon>
        <taxon>Boraginaceae</taxon>
        <taxon>Boraginoideae</taxon>
        <taxon>Lithospermeae</taxon>
        <taxon>Lithospermum</taxon>
    </lineage>
</organism>
<accession>A0AAV3PTP0</accession>
<dbReference type="SMART" id="SM00248">
    <property type="entry name" value="ANK"/>
    <property type="match status" value="7"/>
</dbReference>
<feature type="transmembrane region" description="Helical" evidence="2">
    <location>
        <begin position="373"/>
        <end position="394"/>
    </location>
</feature>
<dbReference type="SUPFAM" id="SSF48403">
    <property type="entry name" value="Ankyrin repeat"/>
    <property type="match status" value="1"/>
</dbReference>
<dbReference type="AlphaFoldDB" id="A0AAV3PTP0"/>
<dbReference type="Proteomes" id="UP001454036">
    <property type="component" value="Unassembled WGS sequence"/>
</dbReference>